<evidence type="ECO:0000313" key="2">
    <source>
        <dbReference type="EMBL" id="CAB4627417.1"/>
    </source>
</evidence>
<protein>
    <submittedName>
        <fullName evidence="2">Unannotated protein</fullName>
    </submittedName>
</protein>
<dbReference type="Gene3D" id="3.40.50.10860">
    <property type="entry name" value="Leucine Dehydrogenase, chain A, domain 1"/>
    <property type="match status" value="1"/>
</dbReference>
<sequence length="288" mass="30482">MLCSCGNGKKKTRVGMTTSFSVVGSPIEHSLSPVLHTAAYKHLGLDFAYGKNEVPVGGLRDFLSSSDLSGVSVTMPLKIEAFDLAASHDDDSLTTGVSNTLLNSSSGWRGFNTDVYGICQAISNVSEPKITVVIGSGATARSGLVALAKIFPRTEVQLISRNKEAGVELEVFGQKLGLKVSTEPAIAQTLVSADLVMSLVPAGSYSELWEEIERIGNSSSGTLFDVAYNPWPSKAGLAWKPSTVISGIEMLIWQAIEQVQLFASANGSVGEIDRTTLYSVMKAAVSSK</sequence>
<organism evidence="2">
    <name type="scientific">freshwater metagenome</name>
    <dbReference type="NCBI Taxonomy" id="449393"/>
    <lineage>
        <taxon>unclassified sequences</taxon>
        <taxon>metagenomes</taxon>
        <taxon>ecological metagenomes</taxon>
    </lineage>
</organism>
<dbReference type="GO" id="GO:0004764">
    <property type="term" value="F:shikimate 3-dehydrogenase (NADP+) activity"/>
    <property type="evidence" value="ECO:0007669"/>
    <property type="project" value="InterPro"/>
</dbReference>
<dbReference type="SUPFAM" id="SSF53223">
    <property type="entry name" value="Aminoacid dehydrogenase-like, N-terminal domain"/>
    <property type="match status" value="1"/>
</dbReference>
<gene>
    <name evidence="2" type="ORF">UFOPK2131_00025</name>
</gene>
<dbReference type="InterPro" id="IPR046346">
    <property type="entry name" value="Aminoacid_DH-like_N_sf"/>
</dbReference>
<evidence type="ECO:0000259" key="1">
    <source>
        <dbReference type="Pfam" id="PF08501"/>
    </source>
</evidence>
<dbReference type="Pfam" id="PF08501">
    <property type="entry name" value="Shikimate_dh_N"/>
    <property type="match status" value="1"/>
</dbReference>
<dbReference type="SUPFAM" id="SSF51735">
    <property type="entry name" value="NAD(P)-binding Rossmann-fold domains"/>
    <property type="match status" value="1"/>
</dbReference>
<dbReference type="GO" id="GO:0050661">
    <property type="term" value="F:NADP binding"/>
    <property type="evidence" value="ECO:0007669"/>
    <property type="project" value="TreeGrafter"/>
</dbReference>
<dbReference type="PANTHER" id="PTHR21089:SF1">
    <property type="entry name" value="BIFUNCTIONAL 3-DEHYDROQUINATE DEHYDRATASE_SHIKIMATE DEHYDROGENASE, CHLOROPLASTIC"/>
    <property type="match status" value="1"/>
</dbReference>
<dbReference type="GO" id="GO:0009423">
    <property type="term" value="P:chorismate biosynthetic process"/>
    <property type="evidence" value="ECO:0007669"/>
    <property type="project" value="TreeGrafter"/>
</dbReference>
<dbReference type="InterPro" id="IPR022893">
    <property type="entry name" value="Shikimate_DH_fam"/>
</dbReference>
<dbReference type="Gene3D" id="3.40.50.720">
    <property type="entry name" value="NAD(P)-binding Rossmann-like Domain"/>
    <property type="match status" value="1"/>
</dbReference>
<dbReference type="InterPro" id="IPR036291">
    <property type="entry name" value="NAD(P)-bd_dom_sf"/>
</dbReference>
<dbReference type="AlphaFoldDB" id="A0A6J6IRZ8"/>
<accession>A0A6J6IRZ8</accession>
<dbReference type="PANTHER" id="PTHR21089">
    <property type="entry name" value="SHIKIMATE DEHYDROGENASE"/>
    <property type="match status" value="1"/>
</dbReference>
<feature type="domain" description="Shikimate dehydrogenase substrate binding N-terminal" evidence="1">
    <location>
        <begin position="22"/>
        <end position="101"/>
    </location>
</feature>
<dbReference type="GO" id="GO:0005829">
    <property type="term" value="C:cytosol"/>
    <property type="evidence" value="ECO:0007669"/>
    <property type="project" value="TreeGrafter"/>
</dbReference>
<dbReference type="GO" id="GO:0019632">
    <property type="term" value="P:shikimate metabolic process"/>
    <property type="evidence" value="ECO:0007669"/>
    <property type="project" value="TreeGrafter"/>
</dbReference>
<dbReference type="EMBL" id="CAEZVT010000001">
    <property type="protein sequence ID" value="CAB4627417.1"/>
    <property type="molecule type" value="Genomic_DNA"/>
</dbReference>
<reference evidence="2" key="1">
    <citation type="submission" date="2020-05" db="EMBL/GenBank/DDBJ databases">
        <authorList>
            <person name="Chiriac C."/>
            <person name="Salcher M."/>
            <person name="Ghai R."/>
            <person name="Kavagutti S V."/>
        </authorList>
    </citation>
    <scope>NUCLEOTIDE SEQUENCE</scope>
</reference>
<name>A0A6J6IRZ8_9ZZZZ</name>
<proteinExistence type="predicted"/>
<dbReference type="InterPro" id="IPR013708">
    <property type="entry name" value="Shikimate_DH-bd_N"/>
</dbReference>